<gene>
    <name evidence="7" type="ORF">M72_28141</name>
</gene>
<evidence type="ECO:0000256" key="3">
    <source>
        <dbReference type="ARBA" id="ARBA00023002"/>
    </source>
</evidence>
<proteinExistence type="inferred from homology"/>
<dbReference type="GO" id="GO:0015940">
    <property type="term" value="P:pantothenate biosynthetic process"/>
    <property type="evidence" value="ECO:0007669"/>
    <property type="project" value="UniProtKB-UniPathway"/>
</dbReference>
<comment type="similarity">
    <text evidence="1 4">Belongs to the ketopantoate reductase family.</text>
</comment>
<dbReference type="InterPro" id="IPR051402">
    <property type="entry name" value="KPR-Related"/>
</dbReference>
<dbReference type="GO" id="GO:0008677">
    <property type="term" value="F:2-dehydropantoate 2-reductase activity"/>
    <property type="evidence" value="ECO:0007669"/>
    <property type="project" value="UniProtKB-EC"/>
</dbReference>
<keyword evidence="2 4" id="KW-0521">NADP</keyword>
<evidence type="ECO:0000256" key="2">
    <source>
        <dbReference type="ARBA" id="ARBA00022857"/>
    </source>
</evidence>
<sequence length="323" mass="36010">MKYLIIGAGGTGGVVGFHMAQAGKDVTLIARDAHLESIQQKGLTLQTMWDENTKTIPVKASDMQHYKDRPDVILVCVKGYSLDGIYEFICRIAKPQTIVIPILNIYGTGAKMQEKLPGMLVTDGCIYVSANIKEPGVILQHGKILRIFFGVRQKEEKCQLLEQIQKDFRDSAIDGILSEQIQRDALEKFSYVSPIGAAGLYLNATAGDFQKEGKARELFCTMIREIVALATAMGFPFEKDMVSVNLQILSNLPPEATTSMQRDVMAHRPSEVDGLVYEVVRMAHRYQVPVPAYEKVAQKLQGEIMCEKNSHTEGNVEIKREEK</sequence>
<dbReference type="PANTHER" id="PTHR21708:SF26">
    <property type="entry name" value="2-DEHYDROPANTOATE 2-REDUCTASE"/>
    <property type="match status" value="1"/>
</dbReference>
<evidence type="ECO:0000313" key="7">
    <source>
        <dbReference type="EMBL" id="CRL37243.1"/>
    </source>
</evidence>
<dbReference type="PANTHER" id="PTHR21708">
    <property type="entry name" value="PROBABLE 2-DEHYDROPANTOATE 2-REDUCTASE"/>
    <property type="match status" value="1"/>
</dbReference>
<reference evidence="8" key="1">
    <citation type="submission" date="2015-05" db="EMBL/GenBank/DDBJ databases">
        <authorList>
            <consortium name="Pathogen Informatics"/>
        </authorList>
    </citation>
    <scope>NUCLEOTIDE SEQUENCE [LARGE SCALE GENOMIC DNA]</scope>
    <source>
        <strain evidence="8">M72</strain>
    </source>
</reference>
<dbReference type="Gene3D" id="1.10.1040.10">
    <property type="entry name" value="N-(1-d-carboxylethyl)-l-norvaline Dehydrogenase, domain 2"/>
    <property type="match status" value="1"/>
</dbReference>
<dbReference type="InterPro" id="IPR003710">
    <property type="entry name" value="ApbA"/>
</dbReference>
<evidence type="ECO:0000256" key="4">
    <source>
        <dbReference type="RuleBase" id="RU362068"/>
    </source>
</evidence>
<dbReference type="Proteomes" id="UP000049979">
    <property type="component" value="Unassembled WGS sequence"/>
</dbReference>
<dbReference type="SUPFAM" id="SSF51735">
    <property type="entry name" value="NAD(P)-binding Rossmann-fold domains"/>
    <property type="match status" value="1"/>
</dbReference>
<dbReference type="EC" id="1.1.1.169" evidence="4"/>
<dbReference type="InterPro" id="IPR008927">
    <property type="entry name" value="6-PGluconate_DH-like_C_sf"/>
</dbReference>
<dbReference type="GO" id="GO:0005737">
    <property type="term" value="C:cytoplasm"/>
    <property type="evidence" value="ECO:0007669"/>
    <property type="project" value="TreeGrafter"/>
</dbReference>
<keyword evidence="8" id="KW-1185">Reference proteome</keyword>
<dbReference type="Pfam" id="PF02558">
    <property type="entry name" value="ApbA"/>
    <property type="match status" value="1"/>
</dbReference>
<protein>
    <recommendedName>
        <fullName evidence="4">2-dehydropantoate 2-reductase</fullName>
        <ecNumber evidence="4">1.1.1.169</ecNumber>
    </recommendedName>
    <alternativeName>
        <fullName evidence="4">Ketopantoate reductase</fullName>
    </alternativeName>
</protein>
<comment type="function">
    <text evidence="4">Catalyzes the NADPH-dependent reduction of ketopantoate into pantoic acid.</text>
</comment>
<keyword evidence="4" id="KW-0566">Pantothenate biosynthesis</keyword>
<dbReference type="SUPFAM" id="SSF48179">
    <property type="entry name" value="6-phosphogluconate dehydrogenase C-terminal domain-like"/>
    <property type="match status" value="1"/>
</dbReference>
<name>A0A0M6WMR9_9FIRM</name>
<evidence type="ECO:0000259" key="5">
    <source>
        <dbReference type="Pfam" id="PF02558"/>
    </source>
</evidence>
<dbReference type="OrthoDB" id="9772736at2"/>
<feature type="domain" description="Ketopantoate reductase N-terminal" evidence="5">
    <location>
        <begin position="3"/>
        <end position="150"/>
    </location>
</feature>
<dbReference type="InterPro" id="IPR036291">
    <property type="entry name" value="NAD(P)-bd_dom_sf"/>
</dbReference>
<dbReference type="NCBIfam" id="TIGR00745">
    <property type="entry name" value="apbA_panE"/>
    <property type="match status" value="1"/>
</dbReference>
<dbReference type="Pfam" id="PF08546">
    <property type="entry name" value="ApbA_C"/>
    <property type="match status" value="1"/>
</dbReference>
<organism evidence="7 8">
    <name type="scientific">Roseburia faecis</name>
    <dbReference type="NCBI Taxonomy" id="301302"/>
    <lineage>
        <taxon>Bacteria</taxon>
        <taxon>Bacillati</taxon>
        <taxon>Bacillota</taxon>
        <taxon>Clostridia</taxon>
        <taxon>Lachnospirales</taxon>
        <taxon>Lachnospiraceae</taxon>
        <taxon>Roseburia</taxon>
    </lineage>
</organism>
<evidence type="ECO:0000313" key="8">
    <source>
        <dbReference type="Proteomes" id="UP000049979"/>
    </source>
</evidence>
<keyword evidence="3 4" id="KW-0560">Oxidoreductase</keyword>
<dbReference type="AlphaFoldDB" id="A0A0M6WMR9"/>
<dbReference type="RefSeq" id="WP_055067674.1">
    <property type="nucleotide sequence ID" value="NZ_CP173697.1"/>
</dbReference>
<evidence type="ECO:0000259" key="6">
    <source>
        <dbReference type="Pfam" id="PF08546"/>
    </source>
</evidence>
<dbReference type="InterPro" id="IPR013332">
    <property type="entry name" value="KPR_N"/>
</dbReference>
<dbReference type="InterPro" id="IPR013328">
    <property type="entry name" value="6PGD_dom2"/>
</dbReference>
<dbReference type="Gene3D" id="3.40.50.720">
    <property type="entry name" value="NAD(P)-binding Rossmann-like Domain"/>
    <property type="match status" value="1"/>
</dbReference>
<dbReference type="EMBL" id="CVRR01000016">
    <property type="protein sequence ID" value="CRL37243.1"/>
    <property type="molecule type" value="Genomic_DNA"/>
</dbReference>
<evidence type="ECO:0000256" key="1">
    <source>
        <dbReference type="ARBA" id="ARBA00007870"/>
    </source>
</evidence>
<accession>A0A0M6WMR9</accession>
<dbReference type="UniPathway" id="UPA00028">
    <property type="reaction ID" value="UER00004"/>
</dbReference>
<comment type="catalytic activity">
    <reaction evidence="4">
        <text>(R)-pantoate + NADP(+) = 2-dehydropantoate + NADPH + H(+)</text>
        <dbReference type="Rhea" id="RHEA:16233"/>
        <dbReference type="ChEBI" id="CHEBI:11561"/>
        <dbReference type="ChEBI" id="CHEBI:15378"/>
        <dbReference type="ChEBI" id="CHEBI:15980"/>
        <dbReference type="ChEBI" id="CHEBI:57783"/>
        <dbReference type="ChEBI" id="CHEBI:58349"/>
        <dbReference type="EC" id="1.1.1.169"/>
    </reaction>
</comment>
<feature type="domain" description="Ketopantoate reductase C-terminal" evidence="6">
    <location>
        <begin position="181"/>
        <end position="301"/>
    </location>
</feature>
<dbReference type="STRING" id="301302.ERS852420_02255"/>
<comment type="pathway">
    <text evidence="4">Cofactor biosynthesis; (R)-pantothenate biosynthesis; (R)-pantoate from 3-methyl-2-oxobutanoate: step 2/2.</text>
</comment>
<dbReference type="InterPro" id="IPR013752">
    <property type="entry name" value="KPA_reductase"/>
</dbReference>